<dbReference type="SMART" id="SM00439">
    <property type="entry name" value="BAH"/>
    <property type="match status" value="1"/>
</dbReference>
<dbReference type="GO" id="GO:0005677">
    <property type="term" value="C:chromatin silencing complex"/>
    <property type="evidence" value="ECO:0007669"/>
    <property type="project" value="TreeGrafter"/>
</dbReference>
<reference evidence="4" key="1">
    <citation type="submission" date="2018-04" db="EMBL/GenBank/DDBJ databases">
        <authorList>
            <person name="Go L.Y."/>
            <person name="Mitchell J.A."/>
        </authorList>
    </citation>
    <scope>NUCLEOTIDE SEQUENCE</scope>
    <source>
        <tissue evidence="4">Whole organism</tissue>
    </source>
</reference>
<dbReference type="GO" id="GO:0003682">
    <property type="term" value="F:chromatin binding"/>
    <property type="evidence" value="ECO:0007669"/>
    <property type="project" value="InterPro"/>
</dbReference>
<dbReference type="InterPro" id="IPR001025">
    <property type="entry name" value="BAH_dom"/>
</dbReference>
<dbReference type="PANTHER" id="PTHR46576">
    <property type="entry name" value="BROMO ADJACENT HOMOLOGY DOMAIN-CONTAINING 1 PROTEIN"/>
    <property type="match status" value="1"/>
</dbReference>
<dbReference type="GO" id="GO:0031507">
    <property type="term" value="P:heterochromatin formation"/>
    <property type="evidence" value="ECO:0007669"/>
    <property type="project" value="TreeGrafter"/>
</dbReference>
<feature type="region of interest" description="Disordered" evidence="2">
    <location>
        <begin position="1083"/>
        <end position="1108"/>
    </location>
</feature>
<evidence type="ECO:0000256" key="1">
    <source>
        <dbReference type="SAM" id="Coils"/>
    </source>
</evidence>
<feature type="compositionally biased region" description="Low complexity" evidence="2">
    <location>
        <begin position="13"/>
        <end position="24"/>
    </location>
</feature>
<reference evidence="5" key="2">
    <citation type="submission" date="2018-07" db="EMBL/GenBank/DDBJ databases">
        <authorList>
            <person name="Quirk P.G."/>
            <person name="Krulwich T.A."/>
        </authorList>
    </citation>
    <scope>NUCLEOTIDE SEQUENCE</scope>
</reference>
<feature type="compositionally biased region" description="Basic residues" evidence="2">
    <location>
        <begin position="998"/>
        <end position="1016"/>
    </location>
</feature>
<feature type="compositionally biased region" description="Pro residues" evidence="2">
    <location>
        <begin position="237"/>
        <end position="254"/>
    </location>
</feature>
<gene>
    <name evidence="5" type="primary">CSON014300</name>
</gene>
<feature type="region of interest" description="Disordered" evidence="2">
    <location>
        <begin position="12"/>
        <end position="45"/>
    </location>
</feature>
<dbReference type="EMBL" id="UFQS01000789">
    <property type="protein sequence ID" value="SSX06890.1"/>
    <property type="molecule type" value="Genomic_DNA"/>
</dbReference>
<keyword evidence="1" id="KW-0175">Coiled coil</keyword>
<sequence length="1393" mass="156980">MKACKLCEIYDHQQQQQQQQPQQQKSGDKSTENKNHKNITNNPGGFICNHNNPLSRPIIEAQLSQFNQLLTPNHLRDVFLAAQILRGYYQPAGPLISSHLLQPQPPKTIPPNIDSDGRAQQQPQSSGSAAGDSDNDVLITGHLKESFNEISEGFYDYLNIIGADRPPQPYRYGPQGPGLYSRPVHQMHCPTYASNYYPPYPQHPQDMCYPYQGPYYPPKPYAPAPFPGRYAYPYGPPGPSDMYERPPPQNPPPASGQIVAAGPSVPQHMEHYPGPQPYYPNYNQPGGQCYSRGIQPPYMDPSHYQNTCPCPMQSCPKNVHTGPLIGSKASKGPVKTEPLIATTNTTSSTSCASSNTIATQSTTTPIITCKTEELSPLPKHIIIKPEHCSQQGSNSSTNTNNNNVQCPEKIVHAPLPINPNYVMNPELGLPEISVSPARGSIGLPQAVPMTRAEIAQGNNEPVAPIQRRPRIGKSMERERLNFPNGCPLTDAGGTITRLEKTTELISNIKTEIEQETPVKVKQEEIEEILSSEEEKMEIESVSSTMTNPITSSEKYCNTNTPRKLTPFTIEALVNSDSCQGTKASSVCSMSTNDSKRKDHDEDSDNSVIRIEDNSSPEIPVKRRKLLNDANVIGPKKSPPNSYKCLIKQATFKNYLGEAKHDEEPTSTTTVNNSNSTNISTTSSNDDQRVVETVKKKLSLKRSRRRKIMKSRKIVLKIKQRMIAIPKQLRRKRKYSLKKLKKLTPKQECVEIVDMTTEDDHEQQIKIEPVPIDVSSPSVEEVPIHEEDKSDKLETIPATEDIDNSIVSIKEEPCDKPTKEISNEIEAPKEEESNNQSVNMTEHETETCSTVLAETGTSTPTSQMTNIDLTIDMVARGYFSEPEILNSVSKNRIKKLKLQEGRSKSETNREKQDKLDKILKAKAKELKAKKREAKKMEKELKRAKKAEKKMIEETENKATREEVFEPTNTIIEEAIQEEPSTEVPELNDSDKMIDEVTKPKKGRKSKTHAKKIKTKKEKKSDTKTNKKQMKAIASDVITSDQKDGDFEMEVTPPEIITINNNIITSIIEDDELPLEELVKLKKRKATKQFSTAPTRKPKQTKNKTPSTKQTLKNTTETIVPVTSPLDNTDASNAKDDLITPTQVTPIQEEMNLDDSSLVETDTVNNNKLIFYNNDYTCKVNKPTHKRGKCRTKFGNKKRHRQTYASKEIEEVLIPRSVNSKPRWCNGWSWHGKPFQAKVFLNSDDPPVLRTCYPAMVHQTGDIIRPKDCVLLRAGNKRTELPYVAKIAYLWENPEDGEMMTSLLWYYRPEHTEQGRQPADSPEEVFASRHKDHNSVACIEDKCYVLTYNEYCRYRRQLRAIEDGVYETNSIVPKLNRENTRNPPPNTLPDLTVFL</sequence>
<evidence type="ECO:0000313" key="4">
    <source>
        <dbReference type="EMBL" id="SSX06890.1"/>
    </source>
</evidence>
<feature type="compositionally biased region" description="Polar residues" evidence="2">
    <location>
        <begin position="580"/>
        <end position="592"/>
    </location>
</feature>
<feature type="region of interest" description="Disordered" evidence="2">
    <location>
        <begin position="237"/>
        <end position="256"/>
    </location>
</feature>
<dbReference type="EMBL" id="UFQT01000789">
    <property type="protein sequence ID" value="SSX27234.1"/>
    <property type="molecule type" value="Genomic_DNA"/>
</dbReference>
<feature type="region of interest" description="Disordered" evidence="2">
    <location>
        <begin position="97"/>
        <end position="136"/>
    </location>
</feature>
<feature type="compositionally biased region" description="Low complexity" evidence="2">
    <location>
        <begin position="665"/>
        <end position="684"/>
    </location>
</feature>
<evidence type="ECO:0000313" key="5">
    <source>
        <dbReference type="EMBL" id="SSX27234.1"/>
    </source>
</evidence>
<dbReference type="InterPro" id="IPR043151">
    <property type="entry name" value="BAH_sf"/>
</dbReference>
<dbReference type="PANTHER" id="PTHR46576:SF1">
    <property type="entry name" value="BROMO ADJACENT HOMOLOGY DOMAIN-CONTAINING 1 PROTEIN"/>
    <property type="match status" value="1"/>
</dbReference>
<feature type="region of interest" description="Disordered" evidence="2">
    <location>
        <begin position="580"/>
        <end position="607"/>
    </location>
</feature>
<accession>A0A336MA59</accession>
<feature type="domain" description="BAH" evidence="3">
    <location>
        <begin position="1260"/>
        <end position="1381"/>
    </location>
</feature>
<dbReference type="VEuPathDB" id="VectorBase:CSON014300"/>
<dbReference type="PROSITE" id="PS51038">
    <property type="entry name" value="BAH"/>
    <property type="match status" value="1"/>
</dbReference>
<feature type="compositionally biased region" description="Low complexity" evidence="2">
    <location>
        <begin position="118"/>
        <end position="132"/>
    </location>
</feature>
<dbReference type="GO" id="GO:0000976">
    <property type="term" value="F:transcription cis-regulatory region binding"/>
    <property type="evidence" value="ECO:0007669"/>
    <property type="project" value="TreeGrafter"/>
</dbReference>
<proteinExistence type="predicted"/>
<organism evidence="5">
    <name type="scientific">Culicoides sonorensis</name>
    <name type="common">Biting midge</name>
    <dbReference type="NCBI Taxonomy" id="179676"/>
    <lineage>
        <taxon>Eukaryota</taxon>
        <taxon>Metazoa</taxon>
        <taxon>Ecdysozoa</taxon>
        <taxon>Arthropoda</taxon>
        <taxon>Hexapoda</taxon>
        <taxon>Insecta</taxon>
        <taxon>Pterygota</taxon>
        <taxon>Neoptera</taxon>
        <taxon>Endopterygota</taxon>
        <taxon>Diptera</taxon>
        <taxon>Nematocera</taxon>
        <taxon>Chironomoidea</taxon>
        <taxon>Ceratopogonidae</taxon>
        <taxon>Ceratopogoninae</taxon>
        <taxon>Culicoides</taxon>
        <taxon>Monoculicoides</taxon>
    </lineage>
</organism>
<dbReference type="Gene3D" id="2.30.30.490">
    <property type="match status" value="1"/>
</dbReference>
<feature type="compositionally biased region" description="Basic and acidic residues" evidence="2">
    <location>
        <begin position="26"/>
        <end position="35"/>
    </location>
</feature>
<protein>
    <submittedName>
        <fullName evidence="5">CSON014300 protein</fullName>
    </submittedName>
</protein>
<evidence type="ECO:0000259" key="3">
    <source>
        <dbReference type="PROSITE" id="PS51038"/>
    </source>
</evidence>
<dbReference type="GO" id="GO:0045892">
    <property type="term" value="P:negative regulation of DNA-templated transcription"/>
    <property type="evidence" value="ECO:0007669"/>
    <property type="project" value="TreeGrafter"/>
</dbReference>
<evidence type="ECO:0000256" key="2">
    <source>
        <dbReference type="SAM" id="MobiDB-lite"/>
    </source>
</evidence>
<feature type="compositionally biased region" description="Basic and acidic residues" evidence="2">
    <location>
        <begin position="987"/>
        <end position="997"/>
    </location>
</feature>
<feature type="region of interest" description="Disordered" evidence="2">
    <location>
        <begin position="975"/>
        <end position="1027"/>
    </location>
</feature>
<name>A0A336MA59_CULSO</name>
<dbReference type="Pfam" id="PF01426">
    <property type="entry name" value="BAH"/>
    <property type="match status" value="1"/>
</dbReference>
<dbReference type="InterPro" id="IPR053032">
    <property type="entry name" value="BAH_domain-containing"/>
</dbReference>
<feature type="region of interest" description="Disordered" evidence="2">
    <location>
        <begin position="660"/>
        <end position="684"/>
    </location>
</feature>
<feature type="coiled-coil region" evidence="1">
    <location>
        <begin position="915"/>
        <end position="956"/>
    </location>
</feature>